<keyword evidence="6 8" id="KW-0129">CBS domain</keyword>
<dbReference type="CDD" id="cd04590">
    <property type="entry name" value="CBS_pair_CorC_HlyC_assoc"/>
    <property type="match status" value="1"/>
</dbReference>
<evidence type="ECO:0000256" key="5">
    <source>
        <dbReference type="ARBA" id="ARBA00022989"/>
    </source>
</evidence>
<comment type="subcellular location">
    <subcellularLocation>
        <location evidence="1">Membrane</location>
        <topology evidence="1">Multi-pass membrane protein</topology>
    </subcellularLocation>
</comment>
<organism evidence="13 14">
    <name type="scientific">Cerasibacillus terrae</name>
    <dbReference type="NCBI Taxonomy" id="2498845"/>
    <lineage>
        <taxon>Bacteria</taxon>
        <taxon>Bacillati</taxon>
        <taxon>Bacillota</taxon>
        <taxon>Bacilli</taxon>
        <taxon>Bacillales</taxon>
        <taxon>Bacillaceae</taxon>
        <taxon>Cerasibacillus</taxon>
    </lineage>
</organism>
<dbReference type="OrthoDB" id="9798188at2"/>
<dbReference type="SMART" id="SM00116">
    <property type="entry name" value="CBS"/>
    <property type="match status" value="2"/>
</dbReference>
<dbReference type="InterPro" id="IPR000644">
    <property type="entry name" value="CBS_dom"/>
</dbReference>
<evidence type="ECO:0000256" key="9">
    <source>
        <dbReference type="PROSITE-ProRule" id="PRU01193"/>
    </source>
</evidence>
<keyword evidence="3 9" id="KW-0812">Transmembrane</keyword>
<feature type="domain" description="CNNM transmembrane" evidence="12">
    <location>
        <begin position="1"/>
        <end position="201"/>
    </location>
</feature>
<dbReference type="GO" id="GO:0005886">
    <property type="term" value="C:plasma membrane"/>
    <property type="evidence" value="ECO:0007669"/>
    <property type="project" value="TreeGrafter"/>
</dbReference>
<dbReference type="GO" id="GO:0050660">
    <property type="term" value="F:flavin adenine dinucleotide binding"/>
    <property type="evidence" value="ECO:0007669"/>
    <property type="project" value="InterPro"/>
</dbReference>
<dbReference type="FunFam" id="3.10.580.10:FF:000002">
    <property type="entry name" value="Magnesium/cobalt efflux protein CorC"/>
    <property type="match status" value="1"/>
</dbReference>
<accession>A0A5C8NTG8</accession>
<evidence type="ECO:0000256" key="4">
    <source>
        <dbReference type="ARBA" id="ARBA00022737"/>
    </source>
</evidence>
<reference evidence="13 14" key="1">
    <citation type="submission" date="2019-06" db="EMBL/GenBank/DDBJ databases">
        <title>Cerasibacillus sp. nov., isolated from maize field.</title>
        <authorList>
            <person name="Lin S.-Y."/>
            <person name="Tsai C.-F."/>
            <person name="Young C.-C."/>
        </authorList>
    </citation>
    <scope>NUCLEOTIDE SEQUENCE [LARGE SCALE GENOMIC DNA]</scope>
    <source>
        <strain evidence="13 14">CC-CFT480</strain>
    </source>
</reference>
<evidence type="ECO:0000256" key="3">
    <source>
        <dbReference type="ARBA" id="ARBA00022692"/>
    </source>
</evidence>
<dbReference type="Gene3D" id="3.10.580.10">
    <property type="entry name" value="CBS-domain"/>
    <property type="match status" value="1"/>
</dbReference>
<dbReference type="PROSITE" id="PS51846">
    <property type="entry name" value="CNNM"/>
    <property type="match status" value="1"/>
</dbReference>
<dbReference type="Proteomes" id="UP000321574">
    <property type="component" value="Unassembled WGS sequence"/>
</dbReference>
<dbReference type="InterPro" id="IPR046342">
    <property type="entry name" value="CBS_dom_sf"/>
</dbReference>
<evidence type="ECO:0000259" key="11">
    <source>
        <dbReference type="PROSITE" id="PS51371"/>
    </source>
</evidence>
<feature type="domain" description="CBS" evidence="11">
    <location>
        <begin position="220"/>
        <end position="279"/>
    </location>
</feature>
<dbReference type="EMBL" id="VDUW01000005">
    <property type="protein sequence ID" value="TXL64412.1"/>
    <property type="molecule type" value="Genomic_DNA"/>
</dbReference>
<proteinExistence type="inferred from homology"/>
<evidence type="ECO:0000313" key="13">
    <source>
        <dbReference type="EMBL" id="TXL64412.1"/>
    </source>
</evidence>
<feature type="transmembrane region" description="Helical" evidence="10">
    <location>
        <begin position="102"/>
        <end position="123"/>
    </location>
</feature>
<evidence type="ECO:0000259" key="12">
    <source>
        <dbReference type="PROSITE" id="PS51846"/>
    </source>
</evidence>
<dbReference type="Pfam" id="PF01595">
    <property type="entry name" value="CNNM"/>
    <property type="match status" value="1"/>
</dbReference>
<comment type="caution">
    <text evidence="13">The sequence shown here is derived from an EMBL/GenBank/DDBJ whole genome shotgun (WGS) entry which is preliminary data.</text>
</comment>
<evidence type="ECO:0000256" key="10">
    <source>
        <dbReference type="SAM" id="Phobius"/>
    </source>
</evidence>
<keyword evidence="14" id="KW-1185">Reference proteome</keyword>
<sequence length="436" mass="49531">MFIVAVLLILLILINAFFAASEIAFISLNDTKVKRMAEEGDHKSKKIFYLISEPGRFLSTIQIGITLVGFFASAFAADVFARPLATALFQIGIPLPIDILRTISVIVITLILSYFTLVFGELVPKQLAMHKTKEIAHFAVTPLTWLFKLFYPLVKLLNFSTNQIVKLLGIDPKAKPEEITEEEIRMMIEIGSEKGTIEKDEKIMITNVFEFNDKTVADIITHRTNLATLSIDATFQEAVQLATLKKFSRFPVYDETIDNIVGILHAKDLLHLFTNQNEKAFHLKDIIREPYFIMETQRVDTLFKEMQRNNVHIAIVLDEYGGTKGIITVEDVIEEIVGEIDSESNCIKLADKEIKKIAPNQYSFEGTVHLLDVENTLKIKLPTKQFNTLNSFLIHQLGYIPSNKKQQIIKFKNIDFDIIEIGENRIEKVVATIKPD</sequence>
<evidence type="ECO:0000256" key="7">
    <source>
        <dbReference type="ARBA" id="ARBA00023136"/>
    </source>
</evidence>
<dbReference type="SMART" id="SM01091">
    <property type="entry name" value="CorC_HlyC"/>
    <property type="match status" value="1"/>
</dbReference>
<dbReference type="SUPFAM" id="SSF54631">
    <property type="entry name" value="CBS-domain pair"/>
    <property type="match status" value="1"/>
</dbReference>
<comment type="similarity">
    <text evidence="2">Belongs to the UPF0053 family.</text>
</comment>
<dbReference type="InterPro" id="IPR002550">
    <property type="entry name" value="CNNM"/>
</dbReference>
<keyword evidence="7 9" id="KW-0472">Membrane</keyword>
<evidence type="ECO:0000256" key="2">
    <source>
        <dbReference type="ARBA" id="ARBA00006337"/>
    </source>
</evidence>
<dbReference type="Pfam" id="PF00571">
    <property type="entry name" value="CBS"/>
    <property type="match status" value="2"/>
</dbReference>
<dbReference type="Pfam" id="PF03471">
    <property type="entry name" value="CorC_HlyC"/>
    <property type="match status" value="1"/>
</dbReference>
<dbReference type="InterPro" id="IPR005170">
    <property type="entry name" value="Transptr-assoc_dom"/>
</dbReference>
<dbReference type="PROSITE" id="PS51371">
    <property type="entry name" value="CBS"/>
    <property type="match status" value="2"/>
</dbReference>
<name>A0A5C8NTG8_9BACI</name>
<evidence type="ECO:0000256" key="1">
    <source>
        <dbReference type="ARBA" id="ARBA00004141"/>
    </source>
</evidence>
<evidence type="ECO:0000256" key="8">
    <source>
        <dbReference type="PROSITE-ProRule" id="PRU00703"/>
    </source>
</evidence>
<dbReference type="Gene3D" id="3.30.465.10">
    <property type="match status" value="1"/>
</dbReference>
<evidence type="ECO:0000313" key="14">
    <source>
        <dbReference type="Proteomes" id="UP000321574"/>
    </source>
</evidence>
<dbReference type="SUPFAM" id="SSF56176">
    <property type="entry name" value="FAD-binding/transporter-associated domain-like"/>
    <property type="match status" value="1"/>
</dbReference>
<feature type="domain" description="CBS" evidence="11">
    <location>
        <begin position="286"/>
        <end position="342"/>
    </location>
</feature>
<dbReference type="RefSeq" id="WP_147667183.1">
    <property type="nucleotide sequence ID" value="NZ_VDUW01000005.1"/>
</dbReference>
<keyword evidence="4" id="KW-0677">Repeat</keyword>
<dbReference type="InterPro" id="IPR036318">
    <property type="entry name" value="FAD-bd_PCMH-like_sf"/>
</dbReference>
<feature type="transmembrane region" description="Helical" evidence="10">
    <location>
        <begin position="57"/>
        <end position="81"/>
    </location>
</feature>
<protein>
    <submittedName>
        <fullName evidence="13">HlyC/CorC family transporter</fullName>
    </submittedName>
</protein>
<dbReference type="PANTHER" id="PTHR22777">
    <property type="entry name" value="HEMOLYSIN-RELATED"/>
    <property type="match status" value="1"/>
</dbReference>
<feature type="transmembrane region" description="Helical" evidence="10">
    <location>
        <begin position="135"/>
        <end position="154"/>
    </location>
</feature>
<dbReference type="InterPro" id="IPR016169">
    <property type="entry name" value="FAD-bd_PCMH_sub2"/>
</dbReference>
<dbReference type="PANTHER" id="PTHR22777:SF17">
    <property type="entry name" value="UPF0053 PROTEIN SLL0260"/>
    <property type="match status" value="1"/>
</dbReference>
<gene>
    <name evidence="13" type="ORF">FHP05_08800</name>
</gene>
<dbReference type="InterPro" id="IPR044751">
    <property type="entry name" value="Ion_transp-like_CBS"/>
</dbReference>
<dbReference type="AlphaFoldDB" id="A0A5C8NTG8"/>
<keyword evidence="5 9" id="KW-1133">Transmembrane helix</keyword>
<evidence type="ECO:0000256" key="6">
    <source>
        <dbReference type="ARBA" id="ARBA00023122"/>
    </source>
</evidence>